<dbReference type="SUPFAM" id="SSF55073">
    <property type="entry name" value="Nucleotide cyclase"/>
    <property type="match status" value="1"/>
</dbReference>
<dbReference type="Proteomes" id="UP000264002">
    <property type="component" value="Unassembled WGS sequence"/>
</dbReference>
<sequence length="806" mass="91699">MYSTIVFLMLFLTVCLLALASGILVLQSNPKSVSNRLFFALIIATTIWSAGLAFATIAPTREGAELWRRISAFGWGSVFAIFLHYIIHISSNRSMQRAWWFYAGLYGPAILTILAFALPVGLNTEPYQLRHTEFGWVNVAEHNFWDIVFYAYYISYTITSLVLLANWSKKSQDKTIKKQARFIFFTILTLLVAATFTDIILSSLVGFLPQMAPVLMLIPVSILYNTLRKNQDDGGNPLQFNISYIHIIISVVFYVFISFLQVNFRSESITIGQIQLEESTFRGILTQLQMFISIYLVLRESRPGFIVSILMNSINLLSSIVFWVRMDSNIPLPGIISYLGVLVLLLIIRTFRKRSASYIEKIHSQHQDLEESERKLYKLAYYDSLTGLPSREYFMEKLQRSLERARKDDTRIGIIFIDFDSFKAINDTAGHMAGDRVLQLIAQRLAKRIEKMGTLARFGGDEFLVEIPDLETDLPIHAIIQSIMESLKNPVVVGNDEYHVSASIGVAMYPDDGVIPDTLIKNADIAMYEAKGRGKNQAVFCTGEIKDSTTKNHTLVNNLYWALERDELQLLYQPKISLENNTIIGFEALLRWHNTDYGVVNPQVFIPMAEQTGMIKPIGLWVMKTACQQIKRFQEWTQSELSISINLSLIQLRDTSIVKNMAAILQETQIPPHLIEVEITESVAFQDEPFIMEQLQKIKELGISIAIDDFGTGYSSFSRLRTFPIDLIKIDSEFVRAISSNLHKDQAIIRSIIQLAKNLDLKVLAEGVETEEQLQFLKKEGCDFIQGFLFYAPLPAKSIEELLNYT</sequence>
<keyword evidence="1" id="KW-1133">Transmembrane helix</keyword>
<gene>
    <name evidence="4" type="ORF">DYP60_06740</name>
</gene>
<organism evidence="4 5">
    <name type="scientific">Sphaerochaeta halotolerans</name>
    <dbReference type="NCBI Taxonomy" id="2293840"/>
    <lineage>
        <taxon>Bacteria</taxon>
        <taxon>Pseudomonadati</taxon>
        <taxon>Spirochaetota</taxon>
        <taxon>Spirochaetia</taxon>
        <taxon>Spirochaetales</taxon>
        <taxon>Sphaerochaetaceae</taxon>
        <taxon>Sphaerochaeta</taxon>
    </lineage>
</organism>
<accession>A0A372MHP4</accession>
<dbReference type="InterPro" id="IPR035919">
    <property type="entry name" value="EAL_sf"/>
</dbReference>
<dbReference type="Gene3D" id="3.30.70.270">
    <property type="match status" value="1"/>
</dbReference>
<dbReference type="InterPro" id="IPR000160">
    <property type="entry name" value="GGDEF_dom"/>
</dbReference>
<protein>
    <submittedName>
        <fullName evidence="4">EAL domain-containing protein</fullName>
    </submittedName>
</protein>
<comment type="caution">
    <text evidence="4">The sequence shown here is derived from an EMBL/GenBank/DDBJ whole genome shotgun (WGS) entry which is preliminary data.</text>
</comment>
<feature type="transmembrane region" description="Helical" evidence="1">
    <location>
        <begin position="330"/>
        <end position="348"/>
    </location>
</feature>
<dbReference type="InterPro" id="IPR001633">
    <property type="entry name" value="EAL_dom"/>
</dbReference>
<feature type="transmembrane region" description="Helical" evidence="1">
    <location>
        <begin position="70"/>
        <end position="87"/>
    </location>
</feature>
<evidence type="ECO:0000256" key="1">
    <source>
        <dbReference type="SAM" id="Phobius"/>
    </source>
</evidence>
<dbReference type="Pfam" id="PF00990">
    <property type="entry name" value="GGDEF"/>
    <property type="match status" value="1"/>
</dbReference>
<feature type="transmembrane region" description="Helical" evidence="1">
    <location>
        <begin position="147"/>
        <end position="168"/>
    </location>
</feature>
<dbReference type="Gene3D" id="3.20.20.450">
    <property type="entry name" value="EAL domain"/>
    <property type="match status" value="1"/>
</dbReference>
<evidence type="ECO:0000259" key="3">
    <source>
        <dbReference type="PROSITE" id="PS50887"/>
    </source>
</evidence>
<dbReference type="Pfam" id="PF00563">
    <property type="entry name" value="EAL"/>
    <property type="match status" value="1"/>
</dbReference>
<evidence type="ECO:0000313" key="5">
    <source>
        <dbReference type="Proteomes" id="UP000264002"/>
    </source>
</evidence>
<dbReference type="PROSITE" id="PS50887">
    <property type="entry name" value="GGDEF"/>
    <property type="match status" value="1"/>
</dbReference>
<reference evidence="4 5" key="2">
    <citation type="submission" date="2018-09" db="EMBL/GenBank/DDBJ databases">
        <title>Genome of Sphaerochaeta halotolerans strain 4-11.</title>
        <authorList>
            <person name="Nazina T.N."/>
            <person name="Sokolova D.S."/>
        </authorList>
    </citation>
    <scope>NUCLEOTIDE SEQUENCE [LARGE SCALE GENOMIC DNA]</scope>
    <source>
        <strain evidence="4 5">4-11</strain>
    </source>
</reference>
<evidence type="ECO:0000313" key="4">
    <source>
        <dbReference type="EMBL" id="RFU94918.1"/>
    </source>
</evidence>
<dbReference type="InterPro" id="IPR043128">
    <property type="entry name" value="Rev_trsase/Diguanyl_cyclase"/>
</dbReference>
<proteinExistence type="predicted"/>
<keyword evidence="5" id="KW-1185">Reference proteome</keyword>
<feature type="transmembrane region" description="Helical" evidence="1">
    <location>
        <begin position="238"/>
        <end position="260"/>
    </location>
</feature>
<dbReference type="InterPro" id="IPR029787">
    <property type="entry name" value="Nucleotide_cyclase"/>
</dbReference>
<reference evidence="5" key="1">
    <citation type="submission" date="2018-08" db="EMBL/GenBank/DDBJ databases">
        <authorList>
            <person name="Grouzdev D.S."/>
            <person name="Krutkina M.S."/>
        </authorList>
    </citation>
    <scope>NUCLEOTIDE SEQUENCE [LARGE SCALE GENOMIC DNA]</scope>
    <source>
        <strain evidence="5">4-11</strain>
    </source>
</reference>
<dbReference type="InterPro" id="IPR031621">
    <property type="entry name" value="HisKA_7TM"/>
</dbReference>
<feature type="domain" description="EAL" evidence="2">
    <location>
        <begin position="552"/>
        <end position="806"/>
    </location>
</feature>
<keyword evidence="1" id="KW-0472">Membrane</keyword>
<feature type="domain" description="GGDEF" evidence="3">
    <location>
        <begin position="410"/>
        <end position="543"/>
    </location>
</feature>
<dbReference type="EMBL" id="QUWK01000006">
    <property type="protein sequence ID" value="RFU94918.1"/>
    <property type="molecule type" value="Genomic_DNA"/>
</dbReference>
<dbReference type="SMART" id="SM00267">
    <property type="entry name" value="GGDEF"/>
    <property type="match status" value="1"/>
</dbReference>
<feature type="transmembrane region" description="Helical" evidence="1">
    <location>
        <begin position="180"/>
        <end position="201"/>
    </location>
</feature>
<dbReference type="InterPro" id="IPR052155">
    <property type="entry name" value="Biofilm_reg_signaling"/>
</dbReference>
<feature type="transmembrane region" description="Helical" evidence="1">
    <location>
        <begin position="38"/>
        <end position="58"/>
    </location>
</feature>
<dbReference type="PANTHER" id="PTHR44757:SF2">
    <property type="entry name" value="BIOFILM ARCHITECTURE MAINTENANCE PROTEIN MBAA"/>
    <property type="match status" value="1"/>
</dbReference>
<feature type="transmembrane region" description="Helical" evidence="1">
    <location>
        <begin position="305"/>
        <end position="324"/>
    </location>
</feature>
<feature type="transmembrane region" description="Helical" evidence="1">
    <location>
        <begin position="207"/>
        <end position="226"/>
    </location>
</feature>
<evidence type="ECO:0000259" key="2">
    <source>
        <dbReference type="PROSITE" id="PS50883"/>
    </source>
</evidence>
<dbReference type="NCBIfam" id="TIGR00254">
    <property type="entry name" value="GGDEF"/>
    <property type="match status" value="1"/>
</dbReference>
<keyword evidence="1" id="KW-0812">Transmembrane</keyword>
<dbReference type="PROSITE" id="PS50883">
    <property type="entry name" value="EAL"/>
    <property type="match status" value="1"/>
</dbReference>
<feature type="transmembrane region" description="Helical" evidence="1">
    <location>
        <begin position="99"/>
        <end position="122"/>
    </location>
</feature>
<feature type="transmembrane region" description="Helical" evidence="1">
    <location>
        <begin position="6"/>
        <end position="26"/>
    </location>
</feature>
<dbReference type="CDD" id="cd01948">
    <property type="entry name" value="EAL"/>
    <property type="match status" value="1"/>
</dbReference>
<dbReference type="PANTHER" id="PTHR44757">
    <property type="entry name" value="DIGUANYLATE CYCLASE DGCP"/>
    <property type="match status" value="1"/>
</dbReference>
<dbReference type="CDD" id="cd01949">
    <property type="entry name" value="GGDEF"/>
    <property type="match status" value="1"/>
</dbReference>
<dbReference type="SMART" id="SM00052">
    <property type="entry name" value="EAL"/>
    <property type="match status" value="1"/>
</dbReference>
<dbReference type="SUPFAM" id="SSF141868">
    <property type="entry name" value="EAL domain-like"/>
    <property type="match status" value="1"/>
</dbReference>
<name>A0A372MHP4_9SPIR</name>
<dbReference type="Pfam" id="PF16927">
    <property type="entry name" value="HisKA_7TM"/>
    <property type="match status" value="1"/>
</dbReference>
<dbReference type="AlphaFoldDB" id="A0A372MHP4"/>